<sequence length="538" mass="59264">MKAWSALAWLAIQQQQQQQQHERYDNPHKRGVVDVNGVSPKTGLTALHHGVLFGHVPTVRLLLEKGHADPNVTTGAGGGQREGVRYSPLQCLVLATEPNLEMFQLLLDHGAKVQNNNNNNNHHIPLLHLAQHTEVVQKLLEAGGPTYAHVTTTPGGFTALHTAASDGNIAKMQLLLQVGGTRPDVVDSHGETALHWACAAGQVLAVRHLLLQLCRGRAVALLQQCNHQGQTPFMVACAKKQIAVAMFLWNDKRYRFRGCNDPWQRDTTLGYTALHWLCTKPTGDQEDNNDSNTNTIEGEIMLNQLARSFTTVPGLVTAKSDLSQYQALHLAAQWSATLCKCLIRQGRADVATQEPFYGRNAILQAARHGCLETLTCLLELEHRQTVRQATDMNGWNALHWAAWNHRPDMMRVFLQYHDAPSSAAVNIPNNCGRLPMYLLGALGSGIHTEDINDKCLDELIDDPYDLLDNDADDRRLEQCVSILVHAGANLRTVDSRGDLPFFVMAAMERVGGCFVALRAAAGQGLFDGNALQRSHLVP</sequence>
<keyword evidence="2 3" id="KW-0040">ANK repeat</keyword>
<reference evidence="4" key="1">
    <citation type="submission" date="2021-01" db="EMBL/GenBank/DDBJ databases">
        <authorList>
            <person name="Corre E."/>
            <person name="Pelletier E."/>
            <person name="Niang G."/>
            <person name="Scheremetjew M."/>
            <person name="Finn R."/>
            <person name="Kale V."/>
            <person name="Holt S."/>
            <person name="Cochrane G."/>
            <person name="Meng A."/>
            <person name="Brown T."/>
            <person name="Cohen L."/>
        </authorList>
    </citation>
    <scope>NUCLEOTIDE SEQUENCE</scope>
    <source>
        <strain evidence="4">CCMP127</strain>
    </source>
</reference>
<dbReference type="PANTHER" id="PTHR24198:SF165">
    <property type="entry name" value="ANKYRIN REPEAT-CONTAINING PROTEIN-RELATED"/>
    <property type="match status" value="1"/>
</dbReference>
<dbReference type="Gene3D" id="1.25.40.20">
    <property type="entry name" value="Ankyrin repeat-containing domain"/>
    <property type="match status" value="2"/>
</dbReference>
<dbReference type="InterPro" id="IPR002110">
    <property type="entry name" value="Ankyrin_rpt"/>
</dbReference>
<evidence type="ECO:0000256" key="3">
    <source>
        <dbReference type="PROSITE-ProRule" id="PRU00023"/>
    </source>
</evidence>
<evidence type="ECO:0000313" key="4">
    <source>
        <dbReference type="EMBL" id="CAE0406307.1"/>
    </source>
</evidence>
<proteinExistence type="predicted"/>
<dbReference type="Pfam" id="PF00023">
    <property type="entry name" value="Ank"/>
    <property type="match status" value="1"/>
</dbReference>
<dbReference type="PROSITE" id="PS50297">
    <property type="entry name" value="ANK_REP_REGION"/>
    <property type="match status" value="2"/>
</dbReference>
<evidence type="ECO:0000256" key="1">
    <source>
        <dbReference type="ARBA" id="ARBA00022737"/>
    </source>
</evidence>
<protein>
    <submittedName>
        <fullName evidence="4">Uncharacterized protein</fullName>
    </submittedName>
</protein>
<name>A0A7S3KZU6_9STRA</name>
<feature type="repeat" description="ANK" evidence="3">
    <location>
        <begin position="155"/>
        <end position="179"/>
    </location>
</feature>
<feature type="repeat" description="ANK" evidence="3">
    <location>
        <begin position="42"/>
        <end position="66"/>
    </location>
</feature>
<organism evidence="4">
    <name type="scientific">Amphora coffeiformis</name>
    <dbReference type="NCBI Taxonomy" id="265554"/>
    <lineage>
        <taxon>Eukaryota</taxon>
        <taxon>Sar</taxon>
        <taxon>Stramenopiles</taxon>
        <taxon>Ochrophyta</taxon>
        <taxon>Bacillariophyta</taxon>
        <taxon>Bacillariophyceae</taxon>
        <taxon>Bacillariophycidae</taxon>
        <taxon>Thalassiophysales</taxon>
        <taxon>Catenulaceae</taxon>
        <taxon>Amphora</taxon>
    </lineage>
</organism>
<dbReference type="PANTHER" id="PTHR24198">
    <property type="entry name" value="ANKYRIN REPEAT AND PROTEIN KINASE DOMAIN-CONTAINING PROTEIN"/>
    <property type="match status" value="1"/>
</dbReference>
<dbReference type="SUPFAM" id="SSF48403">
    <property type="entry name" value="Ankyrin repeat"/>
    <property type="match status" value="1"/>
</dbReference>
<dbReference type="SMART" id="SM00248">
    <property type="entry name" value="ANK"/>
    <property type="match status" value="9"/>
</dbReference>
<gene>
    <name evidence="4" type="ORF">ACOF00016_LOCUS4201</name>
</gene>
<keyword evidence="1" id="KW-0677">Repeat</keyword>
<accession>A0A7S3KZU6</accession>
<dbReference type="AlphaFoldDB" id="A0A7S3KZU6"/>
<evidence type="ECO:0000256" key="2">
    <source>
        <dbReference type="ARBA" id="ARBA00023043"/>
    </source>
</evidence>
<dbReference type="InterPro" id="IPR036770">
    <property type="entry name" value="Ankyrin_rpt-contain_sf"/>
</dbReference>
<dbReference type="PROSITE" id="PS50088">
    <property type="entry name" value="ANK_REPEAT"/>
    <property type="match status" value="2"/>
</dbReference>
<dbReference type="Pfam" id="PF12796">
    <property type="entry name" value="Ank_2"/>
    <property type="match status" value="2"/>
</dbReference>
<dbReference type="EMBL" id="HBIM01004917">
    <property type="protein sequence ID" value="CAE0406307.1"/>
    <property type="molecule type" value="Transcribed_RNA"/>
</dbReference>